<sequence length="112" mass="12702">MPLHSQLLSSNLALSKYVSEWRPAREKLPCAETLWRSTFTVDWSPVYCSGLPYVPQELIGSQTLWRSTFTVDWSPVYCSGLPYVPQELIGSQQCTGELLVLTRIPPIELITE</sequence>
<accession>A0AAW1IB56</accession>
<name>A0AAW1IB56_POPJA</name>
<proteinExistence type="predicted"/>
<reference evidence="1 2" key="1">
    <citation type="journal article" date="2024" name="BMC Genomics">
        <title>De novo assembly and annotation of Popillia japonica's genome with initial clues to its potential as an invasive pest.</title>
        <authorList>
            <person name="Cucini C."/>
            <person name="Boschi S."/>
            <person name="Funari R."/>
            <person name="Cardaioli E."/>
            <person name="Iannotti N."/>
            <person name="Marturano G."/>
            <person name="Paoli F."/>
            <person name="Bruttini M."/>
            <person name="Carapelli A."/>
            <person name="Frati F."/>
            <person name="Nardi F."/>
        </authorList>
    </citation>
    <scope>NUCLEOTIDE SEQUENCE [LARGE SCALE GENOMIC DNA]</scope>
    <source>
        <strain evidence="1">DMR45628</strain>
    </source>
</reference>
<keyword evidence="2" id="KW-1185">Reference proteome</keyword>
<comment type="caution">
    <text evidence="1">The sequence shown here is derived from an EMBL/GenBank/DDBJ whole genome shotgun (WGS) entry which is preliminary data.</text>
</comment>
<evidence type="ECO:0000313" key="2">
    <source>
        <dbReference type="Proteomes" id="UP001458880"/>
    </source>
</evidence>
<dbReference type="AlphaFoldDB" id="A0AAW1IB56"/>
<gene>
    <name evidence="1" type="ORF">QE152_g36918</name>
</gene>
<evidence type="ECO:0000313" key="1">
    <source>
        <dbReference type="EMBL" id="KAK9686819.1"/>
    </source>
</evidence>
<protein>
    <submittedName>
        <fullName evidence="1">Uncharacterized protein</fullName>
    </submittedName>
</protein>
<dbReference type="EMBL" id="JASPKY010000683">
    <property type="protein sequence ID" value="KAK9686819.1"/>
    <property type="molecule type" value="Genomic_DNA"/>
</dbReference>
<organism evidence="1 2">
    <name type="scientific">Popillia japonica</name>
    <name type="common">Japanese beetle</name>
    <dbReference type="NCBI Taxonomy" id="7064"/>
    <lineage>
        <taxon>Eukaryota</taxon>
        <taxon>Metazoa</taxon>
        <taxon>Ecdysozoa</taxon>
        <taxon>Arthropoda</taxon>
        <taxon>Hexapoda</taxon>
        <taxon>Insecta</taxon>
        <taxon>Pterygota</taxon>
        <taxon>Neoptera</taxon>
        <taxon>Endopterygota</taxon>
        <taxon>Coleoptera</taxon>
        <taxon>Polyphaga</taxon>
        <taxon>Scarabaeiformia</taxon>
        <taxon>Scarabaeidae</taxon>
        <taxon>Rutelinae</taxon>
        <taxon>Popillia</taxon>
    </lineage>
</organism>
<dbReference type="Proteomes" id="UP001458880">
    <property type="component" value="Unassembled WGS sequence"/>
</dbReference>